<evidence type="ECO:0000313" key="1">
    <source>
        <dbReference type="EMBL" id="KHG20530.1"/>
    </source>
</evidence>
<accession>A0A0B0P636</accession>
<organism evidence="1 2">
    <name type="scientific">Gossypium arboreum</name>
    <name type="common">Tree cotton</name>
    <name type="synonym">Gossypium nanking</name>
    <dbReference type="NCBI Taxonomy" id="29729"/>
    <lineage>
        <taxon>Eukaryota</taxon>
        <taxon>Viridiplantae</taxon>
        <taxon>Streptophyta</taxon>
        <taxon>Embryophyta</taxon>
        <taxon>Tracheophyta</taxon>
        <taxon>Spermatophyta</taxon>
        <taxon>Magnoliopsida</taxon>
        <taxon>eudicotyledons</taxon>
        <taxon>Gunneridae</taxon>
        <taxon>Pentapetalae</taxon>
        <taxon>rosids</taxon>
        <taxon>malvids</taxon>
        <taxon>Malvales</taxon>
        <taxon>Malvaceae</taxon>
        <taxon>Malvoideae</taxon>
        <taxon>Gossypium</taxon>
    </lineage>
</organism>
<keyword evidence="2" id="KW-1185">Reference proteome</keyword>
<dbReference type="EMBL" id="KN415986">
    <property type="protein sequence ID" value="KHG20530.1"/>
    <property type="molecule type" value="Genomic_DNA"/>
</dbReference>
<gene>
    <name evidence="1" type="ORF">F383_26405</name>
</gene>
<reference evidence="2" key="1">
    <citation type="submission" date="2014-09" db="EMBL/GenBank/DDBJ databases">
        <authorList>
            <person name="Mudge J."/>
            <person name="Ramaraj T."/>
            <person name="Lindquist I.E."/>
            <person name="Bharti A.K."/>
            <person name="Sundararajan A."/>
            <person name="Cameron C.T."/>
            <person name="Woodward J.E."/>
            <person name="May G.D."/>
            <person name="Brubaker C."/>
            <person name="Broadhvest J."/>
            <person name="Wilkins T.A."/>
        </authorList>
    </citation>
    <scope>NUCLEOTIDE SEQUENCE</scope>
    <source>
        <strain evidence="2">cv. AKA8401</strain>
    </source>
</reference>
<proteinExistence type="predicted"/>
<name>A0A0B0P636_GOSAR</name>
<sequence>MATLGRDGPKGAM</sequence>
<protein>
    <submittedName>
        <fullName evidence="1">Uncharacterized protein</fullName>
    </submittedName>
</protein>
<dbReference type="Proteomes" id="UP000032142">
    <property type="component" value="Unassembled WGS sequence"/>
</dbReference>
<evidence type="ECO:0000313" key="2">
    <source>
        <dbReference type="Proteomes" id="UP000032142"/>
    </source>
</evidence>